<evidence type="ECO:0000313" key="7">
    <source>
        <dbReference type="Proteomes" id="UP000176725"/>
    </source>
</evidence>
<keyword evidence="2" id="KW-0328">Glycosyltransferase</keyword>
<protein>
    <recommendedName>
        <fullName evidence="5">Glycosyltransferase 2-like domain-containing protein</fullName>
    </recommendedName>
</protein>
<dbReference type="PANTHER" id="PTHR43179:SF12">
    <property type="entry name" value="GALACTOFURANOSYLTRANSFERASE GLFT2"/>
    <property type="match status" value="1"/>
</dbReference>
<keyword evidence="4" id="KW-1133">Transmembrane helix</keyword>
<evidence type="ECO:0000259" key="5">
    <source>
        <dbReference type="Pfam" id="PF00535"/>
    </source>
</evidence>
<dbReference type="CDD" id="cd04186">
    <property type="entry name" value="GT_2_like_c"/>
    <property type="match status" value="1"/>
</dbReference>
<dbReference type="GO" id="GO:0016757">
    <property type="term" value="F:glycosyltransferase activity"/>
    <property type="evidence" value="ECO:0007669"/>
    <property type="project" value="UniProtKB-KW"/>
</dbReference>
<dbReference type="STRING" id="1802521.A2893_04625"/>
<dbReference type="Proteomes" id="UP000176725">
    <property type="component" value="Unassembled WGS sequence"/>
</dbReference>
<proteinExistence type="inferred from homology"/>
<evidence type="ECO:0000256" key="1">
    <source>
        <dbReference type="ARBA" id="ARBA00006739"/>
    </source>
</evidence>
<dbReference type="Gene3D" id="3.90.550.10">
    <property type="entry name" value="Spore Coat Polysaccharide Biosynthesis Protein SpsA, Chain A"/>
    <property type="match status" value="1"/>
</dbReference>
<comment type="caution">
    <text evidence="6">The sequence shown here is derived from an EMBL/GenBank/DDBJ whole genome shotgun (WGS) entry which is preliminary data.</text>
</comment>
<dbReference type="SUPFAM" id="SSF53448">
    <property type="entry name" value="Nucleotide-diphospho-sugar transferases"/>
    <property type="match status" value="1"/>
</dbReference>
<dbReference type="InterPro" id="IPR001173">
    <property type="entry name" value="Glyco_trans_2-like"/>
</dbReference>
<dbReference type="InterPro" id="IPR029044">
    <property type="entry name" value="Nucleotide-diphossugar_trans"/>
</dbReference>
<feature type="transmembrane region" description="Helical" evidence="4">
    <location>
        <begin position="257"/>
        <end position="278"/>
    </location>
</feature>
<name>A0A1F8BLR7_9BACT</name>
<sequence>MKEKISAIIVTMNRKEELIECIDSLVESKCNFFEIIVVDNGSIVPTSRFLKRKYPKLKIIRSEENVGAAAGRNIGIKNAKGNYYFFMDDDARIDKNAICEMLKLFKFKKSIGIVQPKVYDKDKPDILQGVGHTINLLTGRAKAWGVMEEDKGQYDLDREIPMTGGICLVKRKVIDDIGMFDEDYFIPYEDSDLCIRAIKAGYKVYCSGSAKSWHQGKKQTAVNPRLEWMGVTTPERAYRIARNKMMFLRKHAPHSKLMVFLIFILPFYAIAHSAIIVSSKRWDILSSYWKGLFAGLLYFTTYREKPTSFYMYLF</sequence>
<reference evidence="6 7" key="1">
    <citation type="journal article" date="2016" name="Nat. Commun.">
        <title>Thousands of microbial genomes shed light on interconnected biogeochemical processes in an aquifer system.</title>
        <authorList>
            <person name="Anantharaman K."/>
            <person name="Brown C.T."/>
            <person name="Hug L.A."/>
            <person name="Sharon I."/>
            <person name="Castelle C.J."/>
            <person name="Probst A.J."/>
            <person name="Thomas B.C."/>
            <person name="Singh A."/>
            <person name="Wilkins M.J."/>
            <person name="Karaoz U."/>
            <person name="Brodie E.L."/>
            <person name="Williams K.H."/>
            <person name="Hubbard S.S."/>
            <person name="Banfield J.F."/>
        </authorList>
    </citation>
    <scope>NUCLEOTIDE SEQUENCE [LARGE SCALE GENOMIC DNA]</scope>
</reference>
<dbReference type="PANTHER" id="PTHR43179">
    <property type="entry name" value="RHAMNOSYLTRANSFERASE WBBL"/>
    <property type="match status" value="1"/>
</dbReference>
<evidence type="ECO:0000256" key="4">
    <source>
        <dbReference type="SAM" id="Phobius"/>
    </source>
</evidence>
<feature type="domain" description="Glycosyltransferase 2-like" evidence="5">
    <location>
        <begin position="6"/>
        <end position="177"/>
    </location>
</feature>
<dbReference type="AlphaFoldDB" id="A0A1F8BLR7"/>
<evidence type="ECO:0000256" key="2">
    <source>
        <dbReference type="ARBA" id="ARBA00022676"/>
    </source>
</evidence>
<gene>
    <name evidence="6" type="ORF">A2893_04625</name>
</gene>
<comment type="similarity">
    <text evidence="1">Belongs to the glycosyltransferase 2 family.</text>
</comment>
<organism evidence="6 7">
    <name type="scientific">Candidatus Woesebacteria bacterium RIFCSPLOWO2_01_FULL_39_25</name>
    <dbReference type="NCBI Taxonomy" id="1802521"/>
    <lineage>
        <taxon>Bacteria</taxon>
        <taxon>Candidatus Woeseibacteriota</taxon>
    </lineage>
</organism>
<keyword evidence="4" id="KW-0472">Membrane</keyword>
<keyword evidence="3" id="KW-0808">Transferase</keyword>
<keyword evidence="4" id="KW-0812">Transmembrane</keyword>
<feature type="transmembrane region" description="Helical" evidence="4">
    <location>
        <begin position="284"/>
        <end position="302"/>
    </location>
</feature>
<dbReference type="EMBL" id="MGHH01000007">
    <property type="protein sequence ID" value="OGM64910.1"/>
    <property type="molecule type" value="Genomic_DNA"/>
</dbReference>
<evidence type="ECO:0000313" key="6">
    <source>
        <dbReference type="EMBL" id="OGM64910.1"/>
    </source>
</evidence>
<accession>A0A1F8BLR7</accession>
<dbReference type="Pfam" id="PF00535">
    <property type="entry name" value="Glycos_transf_2"/>
    <property type="match status" value="1"/>
</dbReference>
<evidence type="ECO:0000256" key="3">
    <source>
        <dbReference type="ARBA" id="ARBA00022679"/>
    </source>
</evidence>